<gene>
    <name evidence="1" type="primary">IDNK</name>
</gene>
<dbReference type="GeneTree" id="ENSGT00390000003364"/>
<name>A0A2I3HTU2_NOMLE</name>
<dbReference type="EMBL" id="ADFV01038455">
    <property type="status" value="NOT_ANNOTATED_CDS"/>
    <property type="molecule type" value="Genomic_DNA"/>
</dbReference>
<reference evidence="1" key="2">
    <citation type="submission" date="2025-08" db="UniProtKB">
        <authorList>
            <consortium name="Ensembl"/>
        </authorList>
    </citation>
    <scope>IDENTIFICATION</scope>
</reference>
<proteinExistence type="predicted"/>
<organism evidence="1 2">
    <name type="scientific">Nomascus leucogenys</name>
    <name type="common">Northern white-cheeked gibbon</name>
    <name type="synonym">Hylobates leucogenys</name>
    <dbReference type="NCBI Taxonomy" id="61853"/>
    <lineage>
        <taxon>Eukaryota</taxon>
        <taxon>Metazoa</taxon>
        <taxon>Chordata</taxon>
        <taxon>Craniata</taxon>
        <taxon>Vertebrata</taxon>
        <taxon>Euteleostomi</taxon>
        <taxon>Mammalia</taxon>
        <taxon>Eutheria</taxon>
        <taxon>Euarchontoglires</taxon>
        <taxon>Primates</taxon>
        <taxon>Haplorrhini</taxon>
        <taxon>Catarrhini</taxon>
        <taxon>Hylobatidae</taxon>
        <taxon>Nomascus</taxon>
    </lineage>
</organism>
<evidence type="ECO:0000313" key="2">
    <source>
        <dbReference type="Proteomes" id="UP000001073"/>
    </source>
</evidence>
<dbReference type="Ensembl" id="ENSNLET00000036932.1">
    <property type="protein sequence ID" value="ENSNLEP00000046957.1"/>
    <property type="gene ID" value="ENSNLEG00000034109.1"/>
</dbReference>
<dbReference type="EMBL" id="ADFV01038456">
    <property type="status" value="NOT_ANNOTATED_CDS"/>
    <property type="molecule type" value="Genomic_DNA"/>
</dbReference>
<reference evidence="1 2" key="1">
    <citation type="submission" date="2012-10" db="EMBL/GenBank/DDBJ databases">
        <authorList>
            <consortium name="Gibbon Genome Sequencing Consortium"/>
        </authorList>
    </citation>
    <scope>NUCLEOTIDE SEQUENCE [LARGE SCALE GENOMIC DNA]</scope>
</reference>
<keyword evidence="2" id="KW-1185">Reference proteome</keyword>
<evidence type="ECO:0000313" key="1">
    <source>
        <dbReference type="Ensembl" id="ENSNLEP00000046957.1"/>
    </source>
</evidence>
<accession>A0A2I3HTU2</accession>
<dbReference type="Proteomes" id="UP000001073">
    <property type="component" value="Chromosome 1a"/>
</dbReference>
<sequence length="59" mass="6526">MAAPGAVLVMGVSGSGNWDGNSMMLMTITRRKTEGRWEKAYRSMTRTGFHGSVTCMTFY</sequence>
<reference evidence="1" key="3">
    <citation type="submission" date="2025-09" db="UniProtKB">
        <authorList>
            <consortium name="Ensembl"/>
        </authorList>
    </citation>
    <scope>IDENTIFICATION</scope>
</reference>
<dbReference type="AlphaFoldDB" id="A0A2I3HTU2"/>
<protein>
    <submittedName>
        <fullName evidence="1">IDNK gluconokinase</fullName>
    </submittedName>
</protein>